<organism evidence="1 2">
    <name type="scientific">Nocardioides nanhaiensis</name>
    <dbReference type="NCBI Taxonomy" id="1476871"/>
    <lineage>
        <taxon>Bacteria</taxon>
        <taxon>Bacillati</taxon>
        <taxon>Actinomycetota</taxon>
        <taxon>Actinomycetes</taxon>
        <taxon>Propionibacteriales</taxon>
        <taxon>Nocardioidaceae</taxon>
        <taxon>Nocardioides</taxon>
    </lineage>
</organism>
<gene>
    <name evidence="1" type="ORF">GCM10023226_03350</name>
</gene>
<proteinExistence type="predicted"/>
<evidence type="ECO:0000313" key="1">
    <source>
        <dbReference type="EMBL" id="GAA4670128.1"/>
    </source>
</evidence>
<sequence>MEPQHPDRDAPLIRLVAPDDAGPGSLLGAARGAAGAASREALRRMRDLGSWLRAQHEAEHRGPRRDPAAVTAALTALQEWPDPARRDAAHRASLARWAAVLAGRPAPGRSLDGLTLARLGWSADALVVVDTDPAAAPAALDLGWLTGDLVALTHRARAEGGDPGVTEGLLTGFLTGYDGLTASGPGRSLEVRRAAAVRLLVRAVEQAGTREGEVDLRLCRLLVERCWAEERVAS</sequence>
<dbReference type="Proteomes" id="UP001500621">
    <property type="component" value="Unassembled WGS sequence"/>
</dbReference>
<name>A0ABP8VTE7_9ACTN</name>
<dbReference type="RefSeq" id="WP_345262312.1">
    <property type="nucleotide sequence ID" value="NZ_BAABIM010000001.1"/>
</dbReference>
<keyword evidence="2" id="KW-1185">Reference proteome</keyword>
<dbReference type="EMBL" id="BAABIM010000001">
    <property type="protein sequence ID" value="GAA4670128.1"/>
    <property type="molecule type" value="Genomic_DNA"/>
</dbReference>
<accession>A0ABP8VTE7</accession>
<evidence type="ECO:0000313" key="2">
    <source>
        <dbReference type="Proteomes" id="UP001500621"/>
    </source>
</evidence>
<evidence type="ECO:0008006" key="3">
    <source>
        <dbReference type="Google" id="ProtNLM"/>
    </source>
</evidence>
<protein>
    <recommendedName>
        <fullName evidence="3">Aminoglycoside phosphotransferase domain-containing protein</fullName>
    </recommendedName>
</protein>
<comment type="caution">
    <text evidence="1">The sequence shown here is derived from an EMBL/GenBank/DDBJ whole genome shotgun (WGS) entry which is preliminary data.</text>
</comment>
<reference evidence="2" key="1">
    <citation type="journal article" date="2019" name="Int. J. Syst. Evol. Microbiol.">
        <title>The Global Catalogue of Microorganisms (GCM) 10K type strain sequencing project: providing services to taxonomists for standard genome sequencing and annotation.</title>
        <authorList>
            <consortium name="The Broad Institute Genomics Platform"/>
            <consortium name="The Broad Institute Genome Sequencing Center for Infectious Disease"/>
            <person name="Wu L."/>
            <person name="Ma J."/>
        </authorList>
    </citation>
    <scope>NUCLEOTIDE SEQUENCE [LARGE SCALE GENOMIC DNA]</scope>
    <source>
        <strain evidence="2">JCM 18127</strain>
    </source>
</reference>